<accession>A0AAV7WLM6</accession>
<evidence type="ECO:0000313" key="2">
    <source>
        <dbReference type="EMBL" id="KAJ1213626.1"/>
    </source>
</evidence>
<comment type="caution">
    <text evidence="2">The sequence shown here is derived from an EMBL/GenBank/DDBJ whole genome shotgun (WGS) entry which is preliminary data.</text>
</comment>
<proteinExistence type="predicted"/>
<feature type="region of interest" description="Disordered" evidence="1">
    <location>
        <begin position="130"/>
        <end position="149"/>
    </location>
</feature>
<feature type="compositionally biased region" description="Low complexity" evidence="1">
    <location>
        <begin position="73"/>
        <end position="93"/>
    </location>
</feature>
<name>A0AAV7WLM6_PLEWA</name>
<feature type="compositionally biased region" description="Pro residues" evidence="1">
    <location>
        <begin position="16"/>
        <end position="27"/>
    </location>
</feature>
<dbReference type="Proteomes" id="UP001066276">
    <property type="component" value="Chromosome 1_1"/>
</dbReference>
<evidence type="ECO:0000256" key="1">
    <source>
        <dbReference type="SAM" id="MobiDB-lite"/>
    </source>
</evidence>
<gene>
    <name evidence="2" type="ORF">NDU88_001259</name>
</gene>
<feature type="region of interest" description="Disordered" evidence="1">
    <location>
        <begin position="1"/>
        <end position="102"/>
    </location>
</feature>
<evidence type="ECO:0000313" key="3">
    <source>
        <dbReference type="Proteomes" id="UP001066276"/>
    </source>
</evidence>
<feature type="compositionally biased region" description="Low complexity" evidence="1">
    <location>
        <begin position="140"/>
        <end position="149"/>
    </location>
</feature>
<reference evidence="2" key="1">
    <citation type="journal article" date="2022" name="bioRxiv">
        <title>Sequencing and chromosome-scale assembly of the giantPleurodeles waltlgenome.</title>
        <authorList>
            <person name="Brown T."/>
            <person name="Elewa A."/>
            <person name="Iarovenko S."/>
            <person name="Subramanian E."/>
            <person name="Araus A.J."/>
            <person name="Petzold A."/>
            <person name="Susuki M."/>
            <person name="Suzuki K.-i.T."/>
            <person name="Hayashi T."/>
            <person name="Toyoda A."/>
            <person name="Oliveira C."/>
            <person name="Osipova E."/>
            <person name="Leigh N.D."/>
            <person name="Simon A."/>
            <person name="Yun M.H."/>
        </authorList>
    </citation>
    <scope>NUCLEOTIDE SEQUENCE</scope>
    <source>
        <strain evidence="2">20211129_DDA</strain>
        <tissue evidence="2">Liver</tissue>
    </source>
</reference>
<feature type="compositionally biased region" description="Pro residues" evidence="1">
    <location>
        <begin position="170"/>
        <end position="187"/>
    </location>
</feature>
<protein>
    <submittedName>
        <fullName evidence="2">Uncharacterized protein</fullName>
    </submittedName>
</protein>
<keyword evidence="3" id="KW-1185">Reference proteome</keyword>
<dbReference type="AlphaFoldDB" id="A0AAV7WLM6"/>
<sequence>MLCLHKRALPRGQKPPVVPSPAAPDPPLAVSIAPARPGHRSQRPPLRADSPCALQARPREPSAGHSGGGKPLRGLPARAAGTPAPAAAPCGSASLGGGTASAGSAGGWLLRAPACWARGAAEPHSRRAESWLRGSGGGRPRAAAGTPGSGLHFTRRLCVMLGTREARASPRPPQNFPPIPASGPPPASLECCNPC</sequence>
<dbReference type="EMBL" id="JANPWB010000001">
    <property type="protein sequence ID" value="KAJ1213626.1"/>
    <property type="molecule type" value="Genomic_DNA"/>
</dbReference>
<feature type="region of interest" description="Disordered" evidence="1">
    <location>
        <begin position="166"/>
        <end position="187"/>
    </location>
</feature>
<organism evidence="2 3">
    <name type="scientific">Pleurodeles waltl</name>
    <name type="common">Iberian ribbed newt</name>
    <dbReference type="NCBI Taxonomy" id="8319"/>
    <lineage>
        <taxon>Eukaryota</taxon>
        <taxon>Metazoa</taxon>
        <taxon>Chordata</taxon>
        <taxon>Craniata</taxon>
        <taxon>Vertebrata</taxon>
        <taxon>Euteleostomi</taxon>
        <taxon>Amphibia</taxon>
        <taxon>Batrachia</taxon>
        <taxon>Caudata</taxon>
        <taxon>Salamandroidea</taxon>
        <taxon>Salamandridae</taxon>
        <taxon>Pleurodelinae</taxon>
        <taxon>Pleurodeles</taxon>
    </lineage>
</organism>